<dbReference type="InterPro" id="IPR005119">
    <property type="entry name" value="LysR_subst-bd"/>
</dbReference>
<dbReference type="PRINTS" id="PR00039">
    <property type="entry name" value="HTHLYSR"/>
</dbReference>
<dbReference type="PROSITE" id="PS50931">
    <property type="entry name" value="HTH_LYSR"/>
    <property type="match status" value="1"/>
</dbReference>
<dbReference type="InterPro" id="IPR036390">
    <property type="entry name" value="WH_DNA-bd_sf"/>
</dbReference>
<dbReference type="InterPro" id="IPR000847">
    <property type="entry name" value="LysR_HTH_N"/>
</dbReference>
<comment type="caution">
    <text evidence="6">The sequence shown here is derived from an EMBL/GenBank/DDBJ whole genome shotgun (WGS) entry which is preliminary data.</text>
</comment>
<keyword evidence="3" id="KW-0238">DNA-binding</keyword>
<evidence type="ECO:0000259" key="5">
    <source>
        <dbReference type="PROSITE" id="PS50931"/>
    </source>
</evidence>
<protein>
    <submittedName>
        <fullName evidence="6">LysR family transcriptional regulator</fullName>
    </submittedName>
</protein>
<sequence>MKIDDYELLIQLNKIGTVRGTAKAVLISQPAVSQRLKYIEEYFGEQIFIRTSKRLKLTPSGEIILKHAQEVVERETEIKNTLAASSIEVRGTLSIACSSLISQRYLPTILAKFTKKFPLVSIDLVTGMSENIKRDFNKYHITIVRGEKIKDSTSVLLFKDPLYIFDTEPFENKEVKNRPLISFKSDDDLHELMNHWLFYRQDQIQPIQKI</sequence>
<reference evidence="6" key="1">
    <citation type="journal article" date="2021" name="PeerJ">
        <title>Extensive microbial diversity within the chicken gut microbiome revealed by metagenomics and culture.</title>
        <authorList>
            <person name="Gilroy R."/>
            <person name="Ravi A."/>
            <person name="Getino M."/>
            <person name="Pursley I."/>
            <person name="Horton D.L."/>
            <person name="Alikhan N.F."/>
            <person name="Baker D."/>
            <person name="Gharbi K."/>
            <person name="Hall N."/>
            <person name="Watson M."/>
            <person name="Adriaenssens E.M."/>
            <person name="Foster-Nyarko E."/>
            <person name="Jarju S."/>
            <person name="Secka A."/>
            <person name="Antonio M."/>
            <person name="Oren A."/>
            <person name="Chaudhuri R.R."/>
            <person name="La Ragione R."/>
            <person name="Hildebrand F."/>
            <person name="Pallen M.J."/>
        </authorList>
    </citation>
    <scope>NUCLEOTIDE SEQUENCE</scope>
    <source>
        <strain evidence="6">CHK169-2315</strain>
    </source>
</reference>
<keyword evidence="4" id="KW-0804">Transcription</keyword>
<dbReference type="Gene3D" id="3.40.190.290">
    <property type="match status" value="1"/>
</dbReference>
<dbReference type="CDD" id="cd05466">
    <property type="entry name" value="PBP2_LTTR_substrate"/>
    <property type="match status" value="1"/>
</dbReference>
<dbReference type="InterPro" id="IPR036388">
    <property type="entry name" value="WH-like_DNA-bd_sf"/>
</dbReference>
<dbReference type="GO" id="GO:0003700">
    <property type="term" value="F:DNA-binding transcription factor activity"/>
    <property type="evidence" value="ECO:0007669"/>
    <property type="project" value="InterPro"/>
</dbReference>
<dbReference type="PANTHER" id="PTHR30126">
    <property type="entry name" value="HTH-TYPE TRANSCRIPTIONAL REGULATOR"/>
    <property type="match status" value="1"/>
</dbReference>
<dbReference type="Pfam" id="PF03466">
    <property type="entry name" value="LysR_substrate"/>
    <property type="match status" value="1"/>
</dbReference>
<evidence type="ECO:0000256" key="4">
    <source>
        <dbReference type="ARBA" id="ARBA00023163"/>
    </source>
</evidence>
<evidence type="ECO:0000313" key="7">
    <source>
        <dbReference type="Proteomes" id="UP000823937"/>
    </source>
</evidence>
<name>A0A9D1TJ82_9BACI</name>
<reference evidence="6" key="2">
    <citation type="submission" date="2021-04" db="EMBL/GenBank/DDBJ databases">
        <authorList>
            <person name="Gilroy R."/>
        </authorList>
    </citation>
    <scope>NUCLEOTIDE SEQUENCE</scope>
    <source>
        <strain evidence="6">CHK169-2315</strain>
    </source>
</reference>
<dbReference type="GO" id="GO:0000976">
    <property type="term" value="F:transcription cis-regulatory region binding"/>
    <property type="evidence" value="ECO:0007669"/>
    <property type="project" value="TreeGrafter"/>
</dbReference>
<feature type="domain" description="HTH lysR-type" evidence="5">
    <location>
        <begin position="1"/>
        <end position="58"/>
    </location>
</feature>
<evidence type="ECO:0000256" key="3">
    <source>
        <dbReference type="ARBA" id="ARBA00023125"/>
    </source>
</evidence>
<dbReference type="SUPFAM" id="SSF46785">
    <property type="entry name" value="Winged helix' DNA-binding domain"/>
    <property type="match status" value="1"/>
</dbReference>
<dbReference type="SUPFAM" id="SSF53850">
    <property type="entry name" value="Periplasmic binding protein-like II"/>
    <property type="match status" value="1"/>
</dbReference>
<dbReference type="Gene3D" id="1.10.10.10">
    <property type="entry name" value="Winged helix-like DNA-binding domain superfamily/Winged helix DNA-binding domain"/>
    <property type="match status" value="1"/>
</dbReference>
<keyword evidence="2" id="KW-0805">Transcription regulation</keyword>
<organism evidence="6 7">
    <name type="scientific">Candidatus Pseudogracilibacillus intestinigallinarum</name>
    <dbReference type="NCBI Taxonomy" id="2838742"/>
    <lineage>
        <taxon>Bacteria</taxon>
        <taxon>Bacillati</taxon>
        <taxon>Bacillota</taxon>
        <taxon>Bacilli</taxon>
        <taxon>Bacillales</taxon>
        <taxon>Bacillaceae</taxon>
        <taxon>Pseudogracilibacillus</taxon>
    </lineage>
</organism>
<proteinExistence type="inferred from homology"/>
<accession>A0A9D1TJ82</accession>
<evidence type="ECO:0000313" key="6">
    <source>
        <dbReference type="EMBL" id="HIV73930.1"/>
    </source>
</evidence>
<dbReference type="PANTHER" id="PTHR30126:SF78">
    <property type="entry name" value="HTH LYSR-TYPE DOMAIN-CONTAINING PROTEIN"/>
    <property type="match status" value="1"/>
</dbReference>
<feature type="non-terminal residue" evidence="6">
    <location>
        <position position="210"/>
    </location>
</feature>
<dbReference type="Proteomes" id="UP000823937">
    <property type="component" value="Unassembled WGS sequence"/>
</dbReference>
<dbReference type="Pfam" id="PF00126">
    <property type="entry name" value="HTH_1"/>
    <property type="match status" value="1"/>
</dbReference>
<gene>
    <name evidence="6" type="ORF">H9895_02480</name>
</gene>
<evidence type="ECO:0000256" key="2">
    <source>
        <dbReference type="ARBA" id="ARBA00023015"/>
    </source>
</evidence>
<dbReference type="EMBL" id="DXHX01000034">
    <property type="protein sequence ID" value="HIV73930.1"/>
    <property type="molecule type" value="Genomic_DNA"/>
</dbReference>
<comment type="similarity">
    <text evidence="1">Belongs to the LysR transcriptional regulatory family.</text>
</comment>
<evidence type="ECO:0000256" key="1">
    <source>
        <dbReference type="ARBA" id="ARBA00009437"/>
    </source>
</evidence>
<dbReference type="AlphaFoldDB" id="A0A9D1TJ82"/>